<dbReference type="Proteomes" id="UP001302367">
    <property type="component" value="Chromosome 5"/>
</dbReference>
<feature type="compositionally biased region" description="Acidic residues" evidence="1">
    <location>
        <begin position="113"/>
        <end position="123"/>
    </location>
</feature>
<dbReference type="EMBL" id="CP134188">
    <property type="protein sequence ID" value="WPB03399.1"/>
    <property type="molecule type" value="Genomic_DNA"/>
</dbReference>
<feature type="region of interest" description="Disordered" evidence="1">
    <location>
        <begin position="97"/>
        <end position="260"/>
    </location>
</feature>
<keyword evidence="3" id="KW-1185">Reference proteome</keyword>
<feature type="compositionally biased region" description="Basic and acidic residues" evidence="1">
    <location>
        <begin position="201"/>
        <end position="215"/>
    </location>
</feature>
<reference evidence="2 3" key="1">
    <citation type="submission" date="2023-09" db="EMBL/GenBank/DDBJ databases">
        <title>Complete-Gapless Cercospora beticola genome.</title>
        <authorList>
            <person name="Wyatt N.A."/>
            <person name="Spanner R.E."/>
            <person name="Bolton M.D."/>
        </authorList>
    </citation>
    <scope>NUCLEOTIDE SEQUENCE [LARGE SCALE GENOMIC DNA]</scope>
    <source>
        <strain evidence="2">Cb09-40</strain>
    </source>
</reference>
<feature type="compositionally biased region" description="Basic and acidic residues" evidence="1">
    <location>
        <begin position="1"/>
        <end position="19"/>
    </location>
</feature>
<feature type="region of interest" description="Disordered" evidence="1">
    <location>
        <begin position="1"/>
        <end position="30"/>
    </location>
</feature>
<protein>
    <submittedName>
        <fullName evidence="2">Uncharacterized protein</fullName>
    </submittedName>
</protein>
<gene>
    <name evidence="2" type="ORF">RHO25_008038</name>
</gene>
<feature type="compositionally biased region" description="Basic residues" evidence="1">
    <location>
        <begin position="243"/>
        <end position="253"/>
    </location>
</feature>
<sequence>MTHGEERWFEPEAGPKAERFYGPSHDQGTSDELELGFQISEPMEIPENFARDTLPNVQRPPPEVFTAETVVDEDIFRQTLPDMPSNSSAGAFRILDGNIDSRVNSPVGSVDGDYNDDEEEEEEMPRHSDAGADFDFTFPGTTTADVKPESKPEYLANSSKDEQNEDQKHNSKQDDIEEDQDQPSPTTPAAKNVEVNAATKTDIEERSVSPSERRTSLTIRSLQSPSERPISPKSERYNDKNGLLRRMRNSLRKSSRDERT</sequence>
<proteinExistence type="predicted"/>
<dbReference type="RefSeq" id="XP_065459090.1">
    <property type="nucleotide sequence ID" value="XM_065603018.1"/>
</dbReference>
<dbReference type="GeneID" id="90644438"/>
<evidence type="ECO:0000313" key="2">
    <source>
        <dbReference type="EMBL" id="WPB03399.1"/>
    </source>
</evidence>
<organism evidence="2 3">
    <name type="scientific">Cercospora beticola</name>
    <name type="common">Sugarbeet leaf spot fungus</name>
    <dbReference type="NCBI Taxonomy" id="122368"/>
    <lineage>
        <taxon>Eukaryota</taxon>
        <taxon>Fungi</taxon>
        <taxon>Dikarya</taxon>
        <taxon>Ascomycota</taxon>
        <taxon>Pezizomycotina</taxon>
        <taxon>Dothideomycetes</taxon>
        <taxon>Dothideomycetidae</taxon>
        <taxon>Mycosphaerellales</taxon>
        <taxon>Mycosphaerellaceae</taxon>
        <taxon>Cercospora</taxon>
    </lineage>
</organism>
<evidence type="ECO:0000313" key="3">
    <source>
        <dbReference type="Proteomes" id="UP001302367"/>
    </source>
</evidence>
<feature type="compositionally biased region" description="Polar residues" evidence="1">
    <location>
        <begin position="216"/>
        <end position="226"/>
    </location>
</feature>
<accession>A0ABZ0NV05</accession>
<evidence type="ECO:0000256" key="1">
    <source>
        <dbReference type="SAM" id="MobiDB-lite"/>
    </source>
</evidence>
<name>A0ABZ0NV05_CERBT</name>
<feature type="compositionally biased region" description="Basic and acidic residues" evidence="1">
    <location>
        <begin position="159"/>
        <end position="174"/>
    </location>
</feature>